<comment type="pathway">
    <text evidence="1">Plant hormone metabolism; auxin biosynthesis.</text>
</comment>
<evidence type="ECO:0000313" key="8">
    <source>
        <dbReference type="EMBL" id="RIJ28224.1"/>
    </source>
</evidence>
<evidence type="ECO:0000256" key="1">
    <source>
        <dbReference type="ARBA" id="ARBA00004814"/>
    </source>
</evidence>
<dbReference type="RefSeq" id="WP_119376759.1">
    <property type="nucleotide sequence ID" value="NZ_QWFX01000013.1"/>
</dbReference>
<comment type="similarity">
    <text evidence="2">Belongs to the tryptophan 2-monooxygenase family.</text>
</comment>
<dbReference type="PRINTS" id="PR00419">
    <property type="entry name" value="ADXRDTASE"/>
</dbReference>
<evidence type="ECO:0000256" key="4">
    <source>
        <dbReference type="ARBA" id="ARBA00017871"/>
    </source>
</evidence>
<evidence type="ECO:0000259" key="7">
    <source>
        <dbReference type="Pfam" id="PF01593"/>
    </source>
</evidence>
<dbReference type="EC" id="1.13.12.3" evidence="3"/>
<comment type="caution">
    <text evidence="8">The sequence shown here is derived from an EMBL/GenBank/DDBJ whole genome shotgun (WGS) entry which is preliminary data.</text>
</comment>
<dbReference type="InterPro" id="IPR036188">
    <property type="entry name" value="FAD/NAD-bd_sf"/>
</dbReference>
<dbReference type="InterPro" id="IPR050281">
    <property type="entry name" value="Flavin_monoamine_oxidase"/>
</dbReference>
<dbReference type="GO" id="GO:0009851">
    <property type="term" value="P:auxin biosynthetic process"/>
    <property type="evidence" value="ECO:0007669"/>
    <property type="project" value="UniProtKB-KW"/>
</dbReference>
<gene>
    <name evidence="8" type="ORF">D1223_12525</name>
</gene>
<dbReference type="OrthoDB" id="9790219at2"/>
<evidence type="ECO:0000313" key="9">
    <source>
        <dbReference type="Proteomes" id="UP000266385"/>
    </source>
</evidence>
<dbReference type="GO" id="GO:0050361">
    <property type="term" value="F:tryptophan 2-monooxygenase activity"/>
    <property type="evidence" value="ECO:0007669"/>
    <property type="project" value="UniProtKB-EC"/>
</dbReference>
<keyword evidence="9" id="KW-1185">Reference proteome</keyword>
<dbReference type="AlphaFoldDB" id="A0A399RC53"/>
<protein>
    <recommendedName>
        <fullName evidence="4">Tryptophan 2-monooxygenase</fullName>
        <ecNumber evidence="3">1.13.12.3</ecNumber>
    </recommendedName>
</protein>
<dbReference type="Gene3D" id="1.10.405.20">
    <property type="match status" value="1"/>
</dbReference>
<proteinExistence type="inferred from homology"/>
<evidence type="ECO:0000256" key="2">
    <source>
        <dbReference type="ARBA" id="ARBA00005833"/>
    </source>
</evidence>
<dbReference type="EMBL" id="QWFX01000013">
    <property type="protein sequence ID" value="RIJ28224.1"/>
    <property type="molecule type" value="Genomic_DNA"/>
</dbReference>
<dbReference type="SUPFAM" id="SSF51905">
    <property type="entry name" value="FAD/NAD(P)-binding domain"/>
    <property type="match status" value="1"/>
</dbReference>
<keyword evidence="5" id="KW-0073">Auxin biosynthesis</keyword>
<sequence>MKRSVGIIGGGPAGLSLARLLQETGRFHPTVFEANPYLGGKSFSFVRGDAVVEMGTCYTTRAHRRVLDWMKKARIDLRPLGEQLFDGEDFLDYVKRGDGAPLAVQVAQFLYARQRLMSALGRARIPDWAQKQAAQPIAEWLRERKLHKIERFMYRSMTNLGYGFVDETPTVQAMRWNDLDLILTGLLKQLKMPAQGWSAFWERAAAGLDVNLASRVTKVDRTGALPSITTETGVAQEFDLIVCTIAMDDFNAIADPTENEKAVVEAVKWNGYTTTLVAVQDWFDDVTVQAYSAAVVPGAPYGRMMSARLDGKEPELGGQLYLTGQLTGSYSDAELQEILLSEITAQGGRPVNVILQKSWKYFAQYDCEAIRNGLLQRFRDMQGEAATWYAGATFSHEAVSNIVNFNADLVRRLKREA</sequence>
<dbReference type="Gene3D" id="3.50.50.60">
    <property type="entry name" value="FAD/NAD(P)-binding domain"/>
    <property type="match status" value="1"/>
</dbReference>
<evidence type="ECO:0000256" key="6">
    <source>
        <dbReference type="ARBA" id="ARBA00047321"/>
    </source>
</evidence>
<dbReference type="PANTHER" id="PTHR10742:SF410">
    <property type="entry name" value="LYSINE-SPECIFIC HISTONE DEMETHYLASE 2"/>
    <property type="match status" value="1"/>
</dbReference>
<reference evidence="8 9" key="1">
    <citation type="submission" date="2018-08" db="EMBL/GenBank/DDBJ databases">
        <title>Henriciella mobilis sp. nov., isolated from seawater.</title>
        <authorList>
            <person name="Cheng H."/>
            <person name="Wu Y.-H."/>
            <person name="Xu X.-W."/>
            <person name="Guo L.-L."/>
        </authorList>
    </citation>
    <scope>NUCLEOTIDE SEQUENCE [LARGE SCALE GENOMIC DNA]</scope>
    <source>
        <strain evidence="8 9">JN25</strain>
    </source>
</reference>
<accession>A0A399RC53</accession>
<dbReference type="InterPro" id="IPR002937">
    <property type="entry name" value="Amino_oxidase"/>
</dbReference>
<organism evidence="8 9">
    <name type="scientific">Henriciella mobilis</name>
    <dbReference type="NCBI Taxonomy" id="2305467"/>
    <lineage>
        <taxon>Bacteria</taxon>
        <taxon>Pseudomonadati</taxon>
        <taxon>Pseudomonadota</taxon>
        <taxon>Alphaproteobacteria</taxon>
        <taxon>Hyphomonadales</taxon>
        <taxon>Hyphomonadaceae</taxon>
        <taxon>Henriciella</taxon>
    </lineage>
</organism>
<evidence type="ECO:0000256" key="5">
    <source>
        <dbReference type="ARBA" id="ARBA00023070"/>
    </source>
</evidence>
<feature type="domain" description="Amine oxidase" evidence="7">
    <location>
        <begin position="13"/>
        <end position="287"/>
    </location>
</feature>
<dbReference type="Proteomes" id="UP000266385">
    <property type="component" value="Unassembled WGS sequence"/>
</dbReference>
<dbReference type="Gene3D" id="3.30.70.1990">
    <property type="match status" value="1"/>
</dbReference>
<evidence type="ECO:0000256" key="3">
    <source>
        <dbReference type="ARBA" id="ARBA00012535"/>
    </source>
</evidence>
<name>A0A399RC53_9PROT</name>
<dbReference type="PANTHER" id="PTHR10742">
    <property type="entry name" value="FLAVIN MONOAMINE OXIDASE"/>
    <property type="match status" value="1"/>
</dbReference>
<dbReference type="Pfam" id="PF01593">
    <property type="entry name" value="Amino_oxidase"/>
    <property type="match status" value="1"/>
</dbReference>
<comment type="catalytic activity">
    <reaction evidence="6">
        <text>L-tryptophan + O2 = indole-3-acetamide + CO2 + H2O</text>
        <dbReference type="Rhea" id="RHEA:16165"/>
        <dbReference type="ChEBI" id="CHEBI:15377"/>
        <dbReference type="ChEBI" id="CHEBI:15379"/>
        <dbReference type="ChEBI" id="CHEBI:16031"/>
        <dbReference type="ChEBI" id="CHEBI:16526"/>
        <dbReference type="ChEBI" id="CHEBI:57912"/>
        <dbReference type="EC" id="1.13.12.3"/>
    </reaction>
</comment>